<sequence length="734" mass="87192">MSKLDEHQDISIKIEYSKEHRRFSIKQEIKYIDFCKIIDQLFKSDTVKENKDYLFNYKDDEEELIVFSSDLEFKEAIRYSLENQKGLLKIYLTKVCNIRPIKIFDQKDIKETVILQNKIQLKNKFNEQTCNMHSQTSCFEQKLVQELHNSILALKKDVNELMHKNCVVSWFMGISKKVVEVLIQLAEKGESEIDLFLKTIQDFLDHTKMPKDIQDRIMKIATFVAAKIIYIRSTNSGLPLIPFLKITLTARIFDLFRTENLHKICPLKKRQSEIEKYKLLCQQSLQSLQFKQKPQQLTKKHLLTQSQTQTQTQTQLQSQQLINTKQEYENSLTNVKSYNPNYTCCSKLENIMDFSSCNSAHSSNTNYQSKHYLTNYSTDKIRSCNQMTNKIPNKQDTQSFKEHNSMKQMGLHMGLGKYPFNTIPMYGMIPYLTSPSSPSSSSSPPPVSTQSSLPSSPQKQTTSCTITNQMQKYNTNSTNYQPPQQYTNEIKKINNKNNYEEEIRKIDNAEYTPKQTNLENTDSKNYNDRKTDKNASNGRENTYKANEKRRRCRRRRKNGREYRKHYRDKSRDKSNQRNYSQYNSQKKDYKCKQYNSHNSKHRNQNHNHCHNYNYNHGQSYFCNRCNLNNNNNNNNNNGYESNSMKNKNYYHNNNQQYGNLYNNNNNNNNLTYQPIDQVENKNWKEEKTCPIKEKWREFKNWKKNHHAQFKNEIKKKFTNFSTIKENHFQNVQYD</sequence>
<dbReference type="SMART" id="SM00666">
    <property type="entry name" value="PB1"/>
    <property type="match status" value="1"/>
</dbReference>
<evidence type="ECO:0000259" key="2">
    <source>
        <dbReference type="PROSITE" id="PS51745"/>
    </source>
</evidence>
<dbReference type="PROSITE" id="PS51745">
    <property type="entry name" value="PB1"/>
    <property type="match status" value="1"/>
</dbReference>
<dbReference type="InterPro" id="IPR000270">
    <property type="entry name" value="PB1_dom"/>
</dbReference>
<evidence type="ECO:0000313" key="4">
    <source>
        <dbReference type="Proteomes" id="UP001146793"/>
    </source>
</evidence>
<proteinExistence type="predicted"/>
<dbReference type="Proteomes" id="UP001146793">
    <property type="component" value="Unassembled WGS sequence"/>
</dbReference>
<comment type="caution">
    <text evidence="3">The sequence shown here is derived from an EMBL/GenBank/DDBJ whole genome shotgun (WGS) entry which is preliminary data.</text>
</comment>
<dbReference type="Gene3D" id="3.10.20.90">
    <property type="entry name" value="Phosphatidylinositol 3-kinase Catalytic Subunit, Chain A, domain 1"/>
    <property type="match status" value="1"/>
</dbReference>
<organism evidence="3 4">
    <name type="scientific">Anaeramoeba flamelloides</name>
    <dbReference type="NCBI Taxonomy" id="1746091"/>
    <lineage>
        <taxon>Eukaryota</taxon>
        <taxon>Metamonada</taxon>
        <taxon>Anaeramoebidae</taxon>
        <taxon>Anaeramoeba</taxon>
    </lineage>
</organism>
<accession>A0AAV7Y8T1</accession>
<protein>
    <submittedName>
        <fullName evidence="3">Morphogenesis protein sog2</fullName>
    </submittedName>
</protein>
<feature type="domain" description="PB1" evidence="2">
    <location>
        <begin position="9"/>
        <end position="95"/>
    </location>
</feature>
<evidence type="ECO:0000256" key="1">
    <source>
        <dbReference type="SAM" id="MobiDB-lite"/>
    </source>
</evidence>
<dbReference type="Pfam" id="PF00564">
    <property type="entry name" value="PB1"/>
    <property type="match status" value="1"/>
</dbReference>
<dbReference type="CDD" id="cd05992">
    <property type="entry name" value="PB1"/>
    <property type="match status" value="1"/>
</dbReference>
<feature type="region of interest" description="Disordered" evidence="1">
    <location>
        <begin position="434"/>
        <end position="464"/>
    </location>
</feature>
<dbReference type="EMBL" id="JANTQA010000070">
    <property type="protein sequence ID" value="KAJ3426218.1"/>
    <property type="molecule type" value="Genomic_DNA"/>
</dbReference>
<feature type="compositionally biased region" description="Basic and acidic residues" evidence="1">
    <location>
        <begin position="521"/>
        <end position="533"/>
    </location>
</feature>
<gene>
    <name evidence="3" type="ORF">M0812_28670</name>
</gene>
<dbReference type="InterPro" id="IPR053793">
    <property type="entry name" value="PB1-like"/>
</dbReference>
<feature type="compositionally biased region" description="Basic residues" evidence="1">
    <location>
        <begin position="547"/>
        <end position="568"/>
    </location>
</feature>
<dbReference type="AlphaFoldDB" id="A0AAV7Y8T1"/>
<evidence type="ECO:0000313" key="3">
    <source>
        <dbReference type="EMBL" id="KAJ3426218.1"/>
    </source>
</evidence>
<dbReference type="SUPFAM" id="SSF54277">
    <property type="entry name" value="CAD &amp; PB1 domains"/>
    <property type="match status" value="1"/>
</dbReference>
<feature type="compositionally biased region" description="Low complexity" evidence="1">
    <location>
        <begin position="434"/>
        <end position="463"/>
    </location>
</feature>
<feature type="compositionally biased region" description="Polar residues" evidence="1">
    <location>
        <begin position="474"/>
        <end position="487"/>
    </location>
</feature>
<reference evidence="3" key="1">
    <citation type="submission" date="2022-08" db="EMBL/GenBank/DDBJ databases">
        <title>Novel sulphate-reducing endosymbionts in the free-living metamonad Anaeramoeba.</title>
        <authorList>
            <person name="Jerlstrom-Hultqvist J."/>
            <person name="Cepicka I."/>
            <person name="Gallot-Lavallee L."/>
            <person name="Salas-Leiva D."/>
            <person name="Curtis B.A."/>
            <person name="Zahonova K."/>
            <person name="Pipaliya S."/>
            <person name="Dacks J."/>
            <person name="Roger A.J."/>
        </authorList>
    </citation>
    <scope>NUCLEOTIDE SEQUENCE</scope>
    <source>
        <strain evidence="3">Busselton2</strain>
    </source>
</reference>
<name>A0AAV7Y8T1_9EUKA</name>
<feature type="region of interest" description="Disordered" evidence="1">
    <location>
        <begin position="474"/>
        <end position="493"/>
    </location>
</feature>
<feature type="region of interest" description="Disordered" evidence="1">
    <location>
        <begin position="506"/>
        <end position="589"/>
    </location>
</feature>